<dbReference type="PANTHER" id="PTHR43377:SF1">
    <property type="entry name" value="BILIVERDIN REDUCTASE A"/>
    <property type="match status" value="1"/>
</dbReference>
<dbReference type="EMBL" id="JASKHM010000005">
    <property type="protein sequence ID" value="MEQ4482724.1"/>
    <property type="molecule type" value="Genomic_DNA"/>
</dbReference>
<accession>A0ABV1KRN5</accession>
<evidence type="ECO:0000313" key="3">
    <source>
        <dbReference type="EMBL" id="MEQ4482724.1"/>
    </source>
</evidence>
<dbReference type="Pfam" id="PF02894">
    <property type="entry name" value="GFO_IDH_MocA_C"/>
    <property type="match status" value="1"/>
</dbReference>
<dbReference type="Gene3D" id="3.40.50.720">
    <property type="entry name" value="NAD(P)-binding Rossmann-like Domain"/>
    <property type="match status" value="1"/>
</dbReference>
<dbReference type="InterPro" id="IPR004104">
    <property type="entry name" value="Gfo/Idh/MocA-like_OxRdtase_C"/>
</dbReference>
<evidence type="ECO:0000256" key="1">
    <source>
        <dbReference type="ARBA" id="ARBA00010928"/>
    </source>
</evidence>
<gene>
    <name evidence="3" type="ORF">QJS35_09980</name>
</gene>
<organism evidence="3 4">
    <name type="scientific">Cohnella silvisoli</name>
    <dbReference type="NCBI Taxonomy" id="2873699"/>
    <lineage>
        <taxon>Bacteria</taxon>
        <taxon>Bacillati</taxon>
        <taxon>Bacillota</taxon>
        <taxon>Bacilli</taxon>
        <taxon>Bacillales</taxon>
        <taxon>Paenibacillaceae</taxon>
        <taxon>Cohnella</taxon>
    </lineage>
</organism>
<dbReference type="RefSeq" id="WP_232185439.1">
    <property type="nucleotide sequence ID" value="NZ_JAIOAP010000005.1"/>
</dbReference>
<sequence>MTRLRIGLIGMDNHKGEAYKRELFNYPDVEVIVLDLNDELPLLTGDLSAVLFCIEYPFWANLKDMESLIQTCSKHQVPFMPGFPFRCSPVAMAAKTAVERREIGDILAVKASYHSAAHTDNPQHSMLANTVHMVDLISWLAGSIPQEIYTMMADGNGDSYAVDAAFVYVRFDQGVVAVIDTGYSRSSRFFLAEEDIRLELIGTDGVISMDVFAAKNEFYGTHPFQVQWKYYGDDLIKHMIEQFLENIRHGRPLPVSANDGLRAVAAAWAAYTSASLGQPVLIEPIRIKHKGQVSG</sequence>
<dbReference type="SUPFAM" id="SSF55347">
    <property type="entry name" value="Glyceraldehyde-3-phosphate dehydrogenase-like, C-terminal domain"/>
    <property type="match status" value="1"/>
</dbReference>
<dbReference type="Proteomes" id="UP001493487">
    <property type="component" value="Unassembled WGS sequence"/>
</dbReference>
<name>A0ABV1KRN5_9BACL</name>
<reference evidence="3 4" key="1">
    <citation type="journal article" date="2023" name="Genome Announc.">
        <title>Pan-Genome Analyses of the Genus Cohnella and Proposal of the Novel Species Cohnella silvisoli sp. nov., Isolated from Forest Soil.</title>
        <authorList>
            <person name="Wang C."/>
            <person name="Mao L."/>
            <person name="Bao G."/>
            <person name="Zhu H."/>
        </authorList>
    </citation>
    <scope>NUCLEOTIDE SEQUENCE [LARGE SCALE GENOMIC DNA]</scope>
    <source>
        <strain evidence="3 4">NL03-T5-1</strain>
    </source>
</reference>
<comment type="similarity">
    <text evidence="1">Belongs to the Gfo/Idh/MocA family.</text>
</comment>
<dbReference type="Gene3D" id="3.30.360.10">
    <property type="entry name" value="Dihydrodipicolinate Reductase, domain 2"/>
    <property type="match status" value="1"/>
</dbReference>
<feature type="domain" description="Gfo/Idh/MocA-like oxidoreductase C-terminal" evidence="2">
    <location>
        <begin position="95"/>
        <end position="280"/>
    </location>
</feature>
<dbReference type="PANTHER" id="PTHR43377">
    <property type="entry name" value="BILIVERDIN REDUCTASE A"/>
    <property type="match status" value="1"/>
</dbReference>
<dbReference type="SUPFAM" id="SSF51735">
    <property type="entry name" value="NAD(P)-binding Rossmann-fold domains"/>
    <property type="match status" value="1"/>
</dbReference>
<keyword evidence="4" id="KW-1185">Reference proteome</keyword>
<dbReference type="InterPro" id="IPR036291">
    <property type="entry name" value="NAD(P)-bd_dom_sf"/>
</dbReference>
<protein>
    <submittedName>
        <fullName evidence="3">Gfo/Idh/MocA family oxidoreductase</fullName>
    </submittedName>
</protein>
<proteinExistence type="inferred from homology"/>
<dbReference type="InterPro" id="IPR051450">
    <property type="entry name" value="Gfo/Idh/MocA_Oxidoreductases"/>
</dbReference>
<evidence type="ECO:0000313" key="4">
    <source>
        <dbReference type="Proteomes" id="UP001493487"/>
    </source>
</evidence>
<evidence type="ECO:0000259" key="2">
    <source>
        <dbReference type="Pfam" id="PF02894"/>
    </source>
</evidence>
<comment type="caution">
    <text evidence="3">The sequence shown here is derived from an EMBL/GenBank/DDBJ whole genome shotgun (WGS) entry which is preliminary data.</text>
</comment>